<dbReference type="eggNOG" id="KOG4197">
    <property type="taxonomic scope" value="Eukaryota"/>
</dbReference>
<feature type="region of interest" description="Disordered" evidence="4">
    <location>
        <begin position="493"/>
        <end position="538"/>
    </location>
</feature>
<dbReference type="STRING" id="3075.A0A087ST70"/>
<evidence type="ECO:0000313" key="7">
    <source>
        <dbReference type="Proteomes" id="UP000028924"/>
    </source>
</evidence>
<evidence type="ECO:0000313" key="6">
    <source>
        <dbReference type="EMBL" id="KFM28924.1"/>
    </source>
</evidence>
<dbReference type="Proteomes" id="UP000028924">
    <property type="component" value="Unassembled WGS sequence"/>
</dbReference>
<evidence type="ECO:0000256" key="4">
    <source>
        <dbReference type="SAM" id="MobiDB-lite"/>
    </source>
</evidence>
<keyword evidence="7" id="KW-1185">Reference proteome</keyword>
<dbReference type="InterPro" id="IPR033443">
    <property type="entry name" value="PROP1-like_PPR_dom"/>
</dbReference>
<evidence type="ECO:0000256" key="2">
    <source>
        <dbReference type="ARBA" id="ARBA00022737"/>
    </source>
</evidence>
<organism evidence="6 7">
    <name type="scientific">Auxenochlorella protothecoides</name>
    <name type="common">Green microalga</name>
    <name type="synonym">Chlorella protothecoides</name>
    <dbReference type="NCBI Taxonomy" id="3075"/>
    <lineage>
        <taxon>Eukaryota</taxon>
        <taxon>Viridiplantae</taxon>
        <taxon>Chlorophyta</taxon>
        <taxon>core chlorophytes</taxon>
        <taxon>Trebouxiophyceae</taxon>
        <taxon>Chlorellales</taxon>
        <taxon>Chlorellaceae</taxon>
        <taxon>Auxenochlorella</taxon>
    </lineage>
</organism>
<feature type="repeat" description="PPR" evidence="3">
    <location>
        <begin position="631"/>
        <end position="665"/>
    </location>
</feature>
<feature type="domain" description="PROP1-like PPR" evidence="5">
    <location>
        <begin position="609"/>
        <end position="730"/>
    </location>
</feature>
<dbReference type="Pfam" id="PF17177">
    <property type="entry name" value="PPR_long"/>
    <property type="match status" value="1"/>
</dbReference>
<evidence type="ECO:0000259" key="5">
    <source>
        <dbReference type="Pfam" id="PF17177"/>
    </source>
</evidence>
<dbReference type="InterPro" id="IPR002885">
    <property type="entry name" value="PPR_rpt"/>
</dbReference>
<dbReference type="Gene3D" id="1.25.40.10">
    <property type="entry name" value="Tetratricopeptide repeat domain"/>
    <property type="match status" value="3"/>
</dbReference>
<dbReference type="GeneID" id="23615479"/>
<dbReference type="AlphaFoldDB" id="A0A087ST70"/>
<evidence type="ECO:0000256" key="1">
    <source>
        <dbReference type="ARBA" id="ARBA00007626"/>
    </source>
</evidence>
<dbReference type="InterPro" id="IPR011990">
    <property type="entry name" value="TPR-like_helical_dom_sf"/>
</dbReference>
<dbReference type="KEGG" id="apro:F751_4088"/>
<evidence type="ECO:0000256" key="3">
    <source>
        <dbReference type="PROSITE-ProRule" id="PRU00708"/>
    </source>
</evidence>
<accession>A0A087ST70</accession>
<protein>
    <submittedName>
        <fullName evidence="6">Pentatricopeptide repeat-containing protein</fullName>
    </submittedName>
</protein>
<dbReference type="RefSeq" id="XP_011401973.1">
    <property type="nucleotide sequence ID" value="XM_011403671.1"/>
</dbReference>
<dbReference type="EMBL" id="KL662184">
    <property type="protein sequence ID" value="KFM28924.1"/>
    <property type="molecule type" value="Genomic_DNA"/>
</dbReference>
<reference evidence="6 7" key="1">
    <citation type="journal article" date="2014" name="BMC Genomics">
        <title>Oil accumulation mechanisms of the oleaginous microalga Chlorella protothecoides revealed through its genome, transcriptomes, and proteomes.</title>
        <authorList>
            <person name="Gao C."/>
            <person name="Wang Y."/>
            <person name="Shen Y."/>
            <person name="Yan D."/>
            <person name="He X."/>
            <person name="Dai J."/>
            <person name="Wu Q."/>
        </authorList>
    </citation>
    <scope>NUCLEOTIDE SEQUENCE [LARGE SCALE GENOMIC DNA]</scope>
    <source>
        <strain evidence="6 7">0710</strain>
    </source>
</reference>
<sequence length="756" mass="78021">MAPLPTSILRARGALSALLPLKGVNVGFRHQDETRKFLWSPLTTAVGSTSPSNSAIQAQEARTASLPPLVPPRAALNPKALSRTVRDLVRQGQHVQALRLLLHREPALPVRPPLPLARTLAGAFDAALVSAARRGDSEGALALTARMWSLRLPIGHVAHASTLGALCKDNNLHGALKYLRSISTRHVDTRLANIVLQAAASQGDTASFDATLALMRRRHLDHDGATWAARMSLAASTGDDEGVTGLIQDALCALPPAQHAKARAGHAVALARMGDFDAMLEALTELFDRHSTHLPLPVDVQGGVGPGGAPTAPIPPEVQTLRTACNAALTAAEEVGSLAAVNGVRQLMIQRGLTPDGATYDVMMAAALRRGAGAADAIEDAWREMEGLGIKPTPRGWRLRLAALARAADGERAEAVLAEMEGAGVPLDAGGQAAAFAALGAGGDLQALRSFFLDRLAKGAVASAQAFAGAYGGVLAWARAQADARAGALAADAEGWAGREREGAGPPTDAPPGVGPAAASGPQRTPLPRRAPGQDASRVSQRHLAAALVRAMEDAQAVVEVAHDASSLAALVGALGATGAAGRVRTLLAGSGVAPSQALLNAGVAACAREGRVADAAQLLADFRGAGVAPDARTYTSLIAGCSFGRQGALAWDLLGRMRERGLAPGAPTFNALVKVECHVAGPDGGLAAVNAMLTAGVKPDVVTWTTLLAAGRQAGREDVVQQALEELRALQATREDAARDAQWRGHYAVDEDDEW</sequence>
<name>A0A087ST70_AUXPR</name>
<proteinExistence type="inferred from homology"/>
<comment type="similarity">
    <text evidence="1">Belongs to the PPR family. P subfamily.</text>
</comment>
<dbReference type="PANTHER" id="PTHR47447:SF17">
    <property type="entry name" value="OS12G0638900 PROTEIN"/>
    <property type="match status" value="1"/>
</dbReference>
<dbReference type="PROSITE" id="PS51375">
    <property type="entry name" value="PPR"/>
    <property type="match status" value="1"/>
</dbReference>
<dbReference type="OrthoDB" id="512740at2759"/>
<gene>
    <name evidence="6" type="ORF">F751_4088</name>
</gene>
<keyword evidence="2" id="KW-0677">Repeat</keyword>
<dbReference type="PANTHER" id="PTHR47447">
    <property type="entry name" value="OS03G0856100 PROTEIN"/>
    <property type="match status" value="1"/>
</dbReference>